<dbReference type="Pfam" id="PF12697">
    <property type="entry name" value="Abhydrolase_6"/>
    <property type="match status" value="1"/>
</dbReference>
<evidence type="ECO:0000313" key="2">
    <source>
        <dbReference type="EMBL" id="KAK6948390.1"/>
    </source>
</evidence>
<accession>A0AAX6M6X9</accession>
<dbReference type="SUPFAM" id="SSF53474">
    <property type="entry name" value="alpha/beta-Hydrolases"/>
    <property type="match status" value="1"/>
</dbReference>
<dbReference type="AlphaFoldDB" id="A0AAX6M6X9"/>
<dbReference type="EMBL" id="JBANMG010000010">
    <property type="protein sequence ID" value="KAK6948390.1"/>
    <property type="molecule type" value="Genomic_DNA"/>
</dbReference>
<organism evidence="2 3">
    <name type="scientific">Daldinia eschscholtzii</name>
    <dbReference type="NCBI Taxonomy" id="292717"/>
    <lineage>
        <taxon>Eukaryota</taxon>
        <taxon>Fungi</taxon>
        <taxon>Dikarya</taxon>
        <taxon>Ascomycota</taxon>
        <taxon>Pezizomycotina</taxon>
        <taxon>Sordariomycetes</taxon>
        <taxon>Xylariomycetidae</taxon>
        <taxon>Xylariales</taxon>
        <taxon>Hypoxylaceae</taxon>
        <taxon>Daldinia</taxon>
    </lineage>
</organism>
<evidence type="ECO:0000259" key="1">
    <source>
        <dbReference type="Pfam" id="PF12697"/>
    </source>
</evidence>
<reference evidence="2 3" key="1">
    <citation type="journal article" date="2024" name="Front Chem Biol">
        <title>Unveiling the potential of Daldinia eschscholtzii MFLUCC 19-0629 through bioactivity and bioinformatics studies for enhanced sustainable agriculture production.</title>
        <authorList>
            <person name="Brooks S."/>
            <person name="Weaver J.A."/>
            <person name="Klomchit A."/>
            <person name="Alharthi S.A."/>
            <person name="Onlamun T."/>
            <person name="Nurani R."/>
            <person name="Vong T.K."/>
            <person name="Alberti F."/>
            <person name="Greco C."/>
        </authorList>
    </citation>
    <scope>NUCLEOTIDE SEQUENCE [LARGE SCALE GENOMIC DNA]</scope>
    <source>
        <strain evidence="2">MFLUCC 19-0629</strain>
    </source>
</reference>
<feature type="domain" description="AB hydrolase-1" evidence="1">
    <location>
        <begin position="32"/>
        <end position="311"/>
    </location>
</feature>
<name>A0AAX6M6X9_9PEZI</name>
<dbReference type="Proteomes" id="UP001369815">
    <property type="component" value="Unassembled WGS sequence"/>
</dbReference>
<dbReference type="InterPro" id="IPR000073">
    <property type="entry name" value="AB_hydrolase_1"/>
</dbReference>
<proteinExistence type="predicted"/>
<gene>
    <name evidence="2" type="ORF">Daesc_010156</name>
</gene>
<dbReference type="Gene3D" id="3.40.50.1820">
    <property type="entry name" value="alpha/beta hydrolase"/>
    <property type="match status" value="1"/>
</dbReference>
<dbReference type="InterPro" id="IPR029058">
    <property type="entry name" value="AB_hydrolase_fold"/>
</dbReference>
<comment type="caution">
    <text evidence="2">The sequence shown here is derived from an EMBL/GenBank/DDBJ whole genome shotgun (WGS) entry which is preliminary data.</text>
</comment>
<evidence type="ECO:0000313" key="3">
    <source>
        <dbReference type="Proteomes" id="UP001369815"/>
    </source>
</evidence>
<keyword evidence="3" id="KW-1185">Reference proteome</keyword>
<protein>
    <recommendedName>
        <fullName evidence="1">AB hydrolase-1 domain-containing protein</fullName>
    </recommendedName>
</protein>
<sequence>MSETISLPHKPNAPLSYRLVPGQGPLSTTHLVVYLNGLIAPQSGWNATIEYLQQRWGEEKDGQGANHPALLTYDRYGQGESARDPADDQHGGSHDIKEIVADLHVLVREIWRTKIKNASGEDAADQVPKLVFVSNSIGCVIGRFYAETYPGSVAALLFLDSNIANSDLVSLFPDPDSPTFDPASLPADSTVEDLRRTRAGYAAHFEPSAPNPEHFDRRDIASLLPLSDAPALGEHPWITVVGHDWETFADEGLRGSMNVPKGLTNAYVNPPWARYNEGLARLTSADKARGPVIATGCGHFIQKDDPALVAELTHELLQKL</sequence>